<evidence type="ECO:0000256" key="1">
    <source>
        <dbReference type="SAM" id="SignalP"/>
    </source>
</evidence>
<reference evidence="3 4" key="1">
    <citation type="journal article" date="2019" name="Int. J. Syst. Evol. Microbiol.">
        <title>The Global Catalogue of Microorganisms (GCM) 10K type strain sequencing project: providing services to taxonomists for standard genome sequencing and annotation.</title>
        <authorList>
            <consortium name="The Broad Institute Genomics Platform"/>
            <consortium name="The Broad Institute Genome Sequencing Center for Infectious Disease"/>
            <person name="Wu L."/>
            <person name="Ma J."/>
        </authorList>
    </citation>
    <scope>NUCLEOTIDE SEQUENCE [LARGE SCALE GENOMIC DNA]</scope>
    <source>
        <strain evidence="3 4">JCM 14283</strain>
    </source>
</reference>
<name>A0ABN2UBW7_9MICO</name>
<keyword evidence="4" id="KW-1185">Reference proteome</keyword>
<dbReference type="SUPFAM" id="SSF53850">
    <property type="entry name" value="Periplasmic binding protein-like II"/>
    <property type="match status" value="1"/>
</dbReference>
<feature type="signal peptide" evidence="1">
    <location>
        <begin position="1"/>
        <end position="20"/>
    </location>
</feature>
<organism evidence="3 4">
    <name type="scientific">Terrabacter terrae</name>
    <dbReference type="NCBI Taxonomy" id="318434"/>
    <lineage>
        <taxon>Bacteria</taxon>
        <taxon>Bacillati</taxon>
        <taxon>Actinomycetota</taxon>
        <taxon>Actinomycetes</taxon>
        <taxon>Micrococcales</taxon>
        <taxon>Intrasporangiaceae</taxon>
        <taxon>Terrabacter</taxon>
    </lineage>
</organism>
<sequence length="574" mass="60774">MNRHLTTTVALAATAAFALGACGGGPSSGQTSGQTSGGGTSFSATPAKGGVVEVLQKADFSYLDPARGWDGGVNNFYRLVYRTLTTSAPGNAKDPNAIVPDLATGLGKQSDGGKTWTYTLKQGLKFDDGTPITSAEVKFGISRAWDPEIGIGSPYAKQVIAAPADYRGPYRSGDLPTIETPDPQTIVFHLKKPFPEFDAVVGQVNMTPFPKGSGAGDSFLKKIIASGPYKLASYTPGSVIQLERNPNWDPKTDDVRTAEPDGWRFTMGLDGATIDERLMAGQGADVNAISGTIQASTLPRLQSPQLKDRTLRMSGICTTYMSLNTTKKPLDDLRVRQAISFAVDKAAVQNATGGTQLATIATTTLPTTVAGHKDFDVYPSPGHKGDVEAAKKLLTEAGQSQGFPLVLDIRSDPKMQKQAEAIQQSLKRIGVDVQLNVIDSAKYYETIGTRSQQHDAAITGWCPDWASSAATFLPPLFYGPNILDKGNSNLAQLNAPAVNQQIEQIGAMTDLAAANKQWGDLDEQILKLAPIVPLNVEQAVYLPGSNVAGLFASPGAATGGIDYVLVGLRDPSKK</sequence>
<dbReference type="PROSITE" id="PS51257">
    <property type="entry name" value="PROKAR_LIPOPROTEIN"/>
    <property type="match status" value="1"/>
</dbReference>
<dbReference type="PANTHER" id="PTHR30290:SF83">
    <property type="entry name" value="ABC TRANSPORTER SUBSTRATE-BINDING PROTEIN"/>
    <property type="match status" value="1"/>
</dbReference>
<comment type="caution">
    <text evidence="3">The sequence shown here is derived from an EMBL/GenBank/DDBJ whole genome shotgun (WGS) entry which is preliminary data.</text>
</comment>
<dbReference type="Proteomes" id="UP001501285">
    <property type="component" value="Unassembled WGS sequence"/>
</dbReference>
<accession>A0ABN2UBW7</accession>
<dbReference type="Gene3D" id="3.40.190.10">
    <property type="entry name" value="Periplasmic binding protein-like II"/>
    <property type="match status" value="1"/>
</dbReference>
<dbReference type="Gene3D" id="3.10.105.10">
    <property type="entry name" value="Dipeptide-binding Protein, Domain 3"/>
    <property type="match status" value="1"/>
</dbReference>
<protein>
    <submittedName>
        <fullName evidence="3">ABC transporter substrate-binding protein</fullName>
    </submittedName>
</protein>
<evidence type="ECO:0000313" key="3">
    <source>
        <dbReference type="EMBL" id="GAA2032322.1"/>
    </source>
</evidence>
<dbReference type="InterPro" id="IPR000914">
    <property type="entry name" value="SBP_5_dom"/>
</dbReference>
<dbReference type="InterPro" id="IPR030678">
    <property type="entry name" value="Peptide/Ni-bd"/>
</dbReference>
<gene>
    <name evidence="3" type="ORF">GCM10009740_22990</name>
</gene>
<feature type="domain" description="Solute-binding protein family 5" evidence="2">
    <location>
        <begin position="98"/>
        <end position="480"/>
    </location>
</feature>
<dbReference type="CDD" id="cd08506">
    <property type="entry name" value="PBP2_clavulanate_OppA2"/>
    <property type="match status" value="1"/>
</dbReference>
<feature type="chain" id="PRO_5046688479" evidence="1">
    <location>
        <begin position="21"/>
        <end position="574"/>
    </location>
</feature>
<keyword evidence="1" id="KW-0732">Signal</keyword>
<dbReference type="InterPro" id="IPR039424">
    <property type="entry name" value="SBP_5"/>
</dbReference>
<evidence type="ECO:0000259" key="2">
    <source>
        <dbReference type="Pfam" id="PF00496"/>
    </source>
</evidence>
<dbReference type="RefSeq" id="WP_343991392.1">
    <property type="nucleotide sequence ID" value="NZ_BAAANB010000021.1"/>
</dbReference>
<dbReference type="PIRSF" id="PIRSF002741">
    <property type="entry name" value="MppA"/>
    <property type="match status" value="1"/>
</dbReference>
<dbReference type="Pfam" id="PF00496">
    <property type="entry name" value="SBP_bac_5"/>
    <property type="match status" value="1"/>
</dbReference>
<dbReference type="PANTHER" id="PTHR30290">
    <property type="entry name" value="PERIPLASMIC BINDING COMPONENT OF ABC TRANSPORTER"/>
    <property type="match status" value="1"/>
</dbReference>
<evidence type="ECO:0000313" key="4">
    <source>
        <dbReference type="Proteomes" id="UP001501285"/>
    </source>
</evidence>
<proteinExistence type="predicted"/>
<dbReference type="EMBL" id="BAAANB010000021">
    <property type="protein sequence ID" value="GAA2032322.1"/>
    <property type="molecule type" value="Genomic_DNA"/>
</dbReference>